<feature type="transmembrane region" description="Helical" evidence="1">
    <location>
        <begin position="6"/>
        <end position="23"/>
    </location>
</feature>
<gene>
    <name evidence="2" type="ORF">HMPREF0742_02212</name>
</gene>
<reference evidence="2 3" key="1">
    <citation type="submission" date="2013-08" db="EMBL/GenBank/DDBJ databases">
        <authorList>
            <person name="Weinstock G."/>
            <person name="Sodergren E."/>
            <person name="Wylie T."/>
            <person name="Fulton L."/>
            <person name="Fulton R."/>
            <person name="Fronick C."/>
            <person name="O'Laughlin M."/>
            <person name="Godfrey J."/>
            <person name="Miner T."/>
            <person name="Herter B."/>
            <person name="Appelbaum E."/>
            <person name="Cordes M."/>
            <person name="Lek S."/>
            <person name="Wollam A."/>
            <person name="Pepin K.H."/>
            <person name="Palsikar V.B."/>
            <person name="Mitreva M."/>
            <person name="Wilson R.K."/>
        </authorList>
    </citation>
    <scope>NUCLEOTIDE SEQUENCE [LARGE SCALE GENOMIC DNA]</scope>
    <source>
        <strain evidence="2 3">F0184</strain>
    </source>
</reference>
<dbReference type="RefSeq" id="WP_023134323.1">
    <property type="nucleotide sequence ID" value="NZ_KI518037.1"/>
</dbReference>
<evidence type="ECO:0000256" key="1">
    <source>
        <dbReference type="SAM" id="Phobius"/>
    </source>
</evidence>
<keyword evidence="1" id="KW-0472">Membrane</keyword>
<dbReference type="AlphaFoldDB" id="U7UZT8"/>
<protein>
    <submittedName>
        <fullName evidence="2">Uncharacterized protein</fullName>
    </submittedName>
</protein>
<proteinExistence type="predicted"/>
<keyword evidence="1" id="KW-1133">Transmembrane helix</keyword>
<organism evidence="2 3">
    <name type="scientific">Rothia aeria F0184</name>
    <dbReference type="NCBI Taxonomy" id="888019"/>
    <lineage>
        <taxon>Bacteria</taxon>
        <taxon>Bacillati</taxon>
        <taxon>Actinomycetota</taxon>
        <taxon>Actinomycetes</taxon>
        <taxon>Micrococcales</taxon>
        <taxon>Micrococcaceae</taxon>
        <taxon>Rothia</taxon>
    </lineage>
</organism>
<accession>U7UZT8</accession>
<sequence length="274" mass="31944">MNTVVSYIVWLILIVVIVAWIYNRFLNSPQNLQEFVKYYSNVEWDIDYDYEKVLEGLEDYINSQSYRSGQVVSTKNYFRDEDGRYIDKKYVNKVTIDLMGRMYDKNGYECLIFHGPSDETGEISNSFYRDKSPLYNISFTERYYEDMNKKSSYNQNIVNSTVTVGVLSQGGKDNSFNNINISAEKDSTFIEYLNNQMRNIENKRDRRVLEDVLDILESGNYPSENDIEEISSDIKKRPLALQILKQGALNFSGQLGSEASKWFFDWIDSYTTGG</sequence>
<dbReference type="Proteomes" id="UP000017174">
    <property type="component" value="Unassembled WGS sequence"/>
</dbReference>
<name>U7UZT8_9MICC</name>
<comment type="caution">
    <text evidence="2">The sequence shown here is derived from an EMBL/GenBank/DDBJ whole genome shotgun (WGS) entry which is preliminary data.</text>
</comment>
<keyword evidence="1" id="KW-0812">Transmembrane</keyword>
<evidence type="ECO:0000313" key="3">
    <source>
        <dbReference type="Proteomes" id="UP000017174"/>
    </source>
</evidence>
<evidence type="ECO:0000313" key="2">
    <source>
        <dbReference type="EMBL" id="ERT64424.1"/>
    </source>
</evidence>
<dbReference type="EMBL" id="AXZG01000060">
    <property type="protein sequence ID" value="ERT64424.1"/>
    <property type="molecule type" value="Genomic_DNA"/>
</dbReference>
<dbReference type="HOGENOM" id="CLU_1015198_0_0_11"/>